<dbReference type="SUPFAM" id="SSF53756">
    <property type="entry name" value="UDP-Glycosyltransferase/glycogen phosphorylase"/>
    <property type="match status" value="1"/>
</dbReference>
<name>A0ABX4FWE9_9GAMM</name>
<evidence type="ECO:0000259" key="2">
    <source>
        <dbReference type="Pfam" id="PF00534"/>
    </source>
</evidence>
<dbReference type="RefSeq" id="WP_094957590.1">
    <property type="nucleotide sequence ID" value="NZ_NOIF01000095.1"/>
</dbReference>
<sequence length="390" mass="43600">MDDNVKNLASARATAHHKKNILHVFPTFAIGGQQVRFAHIANACPQDYRHTVVALDGNFDAKSKLLETVDATFIDLRQLKQQHVLQRMQAIQHYLADHQHDVLMTYNWGAIEWALAHRIFPHATTSATATKHVHWEDGFGPEEQQDRLPRRNIFRRLALSDDTKVVVPSHQLQHIAQQDWHVAASQLVYFPNGIALPESRSHTASDTAADKDTPSSKTTEQAQEPTFITLATLRAEKNIPRLIDSFLAAVPSGKLIIGGGGPLLEELREYVIQLDQTDRIELTGNVTDIWGFLARGDVFCLSSDTEQMPISILEAMAMGLPVVSTDVGDIKTMLSPENIAYIAAPSDYPEAMKKLLAHQDYWPTIGRANKLRVSQQFSFETMIKNFAALL</sequence>
<proteinExistence type="predicted"/>
<dbReference type="Proteomes" id="UP000215999">
    <property type="component" value="Unassembled WGS sequence"/>
</dbReference>
<organism evidence="4 5">
    <name type="scientific">Photobacterium sanguinicancri</name>
    <dbReference type="NCBI Taxonomy" id="875932"/>
    <lineage>
        <taxon>Bacteria</taxon>
        <taxon>Pseudomonadati</taxon>
        <taxon>Pseudomonadota</taxon>
        <taxon>Gammaproteobacteria</taxon>
        <taxon>Vibrionales</taxon>
        <taxon>Vibrionaceae</taxon>
        <taxon>Photobacterium</taxon>
    </lineage>
</organism>
<feature type="domain" description="Glycosyltransferase subfamily 4-like N-terminal" evidence="3">
    <location>
        <begin position="30"/>
        <end position="194"/>
    </location>
</feature>
<comment type="caution">
    <text evidence="4">The sequence shown here is derived from an EMBL/GenBank/DDBJ whole genome shotgun (WGS) entry which is preliminary data.</text>
</comment>
<gene>
    <name evidence="4" type="ORF">ASV53_14560</name>
</gene>
<evidence type="ECO:0000259" key="3">
    <source>
        <dbReference type="Pfam" id="PF13439"/>
    </source>
</evidence>
<evidence type="ECO:0000313" key="5">
    <source>
        <dbReference type="Proteomes" id="UP000215999"/>
    </source>
</evidence>
<dbReference type="InterPro" id="IPR001296">
    <property type="entry name" value="Glyco_trans_1"/>
</dbReference>
<keyword evidence="5" id="KW-1185">Reference proteome</keyword>
<dbReference type="CDD" id="cd03801">
    <property type="entry name" value="GT4_PimA-like"/>
    <property type="match status" value="1"/>
</dbReference>
<dbReference type="InterPro" id="IPR050194">
    <property type="entry name" value="Glycosyltransferase_grp1"/>
</dbReference>
<feature type="region of interest" description="Disordered" evidence="1">
    <location>
        <begin position="200"/>
        <end position="223"/>
    </location>
</feature>
<evidence type="ECO:0008006" key="6">
    <source>
        <dbReference type="Google" id="ProtNLM"/>
    </source>
</evidence>
<evidence type="ECO:0000313" key="4">
    <source>
        <dbReference type="EMBL" id="OZS43196.1"/>
    </source>
</evidence>
<reference evidence="4 5" key="1">
    <citation type="journal article" date="2016" name="Antonie Van Leeuwenhoek">
        <title>Photobacterium sanguinicancri sp. nov. isolated from marine animals.</title>
        <authorList>
            <person name="Gomez-Gil B."/>
            <person name="Roque A."/>
            <person name="Rotllant G."/>
            <person name="Romalde J.L."/>
            <person name="Doce A."/>
            <person name="Eggermont M."/>
            <person name="Defoirdt T."/>
        </authorList>
    </citation>
    <scope>NUCLEOTIDE SEQUENCE [LARGE SCALE GENOMIC DNA]</scope>
    <source>
        <strain evidence="4 5">CAIM 1827</strain>
    </source>
</reference>
<evidence type="ECO:0000256" key="1">
    <source>
        <dbReference type="SAM" id="MobiDB-lite"/>
    </source>
</evidence>
<accession>A0ABX4FWE9</accession>
<dbReference type="Gene3D" id="3.40.50.2000">
    <property type="entry name" value="Glycogen Phosphorylase B"/>
    <property type="match status" value="2"/>
</dbReference>
<dbReference type="Pfam" id="PF13439">
    <property type="entry name" value="Glyco_transf_4"/>
    <property type="match status" value="1"/>
</dbReference>
<dbReference type="InterPro" id="IPR028098">
    <property type="entry name" value="Glyco_trans_4-like_N"/>
</dbReference>
<dbReference type="PANTHER" id="PTHR45947:SF3">
    <property type="entry name" value="SULFOQUINOVOSYL TRANSFERASE SQD2"/>
    <property type="match status" value="1"/>
</dbReference>
<feature type="domain" description="Glycosyl transferase family 1" evidence="2">
    <location>
        <begin position="215"/>
        <end position="355"/>
    </location>
</feature>
<protein>
    <recommendedName>
        <fullName evidence="6">Glycosyl transferase family 1</fullName>
    </recommendedName>
</protein>
<dbReference type="PANTHER" id="PTHR45947">
    <property type="entry name" value="SULFOQUINOVOSYL TRANSFERASE SQD2"/>
    <property type="match status" value="1"/>
</dbReference>
<dbReference type="Pfam" id="PF00534">
    <property type="entry name" value="Glycos_transf_1"/>
    <property type="match status" value="1"/>
</dbReference>
<dbReference type="EMBL" id="NOIF01000095">
    <property type="protein sequence ID" value="OZS43196.1"/>
    <property type="molecule type" value="Genomic_DNA"/>
</dbReference>
<feature type="compositionally biased region" description="Basic and acidic residues" evidence="1">
    <location>
        <begin position="200"/>
        <end position="214"/>
    </location>
</feature>